<dbReference type="Proteomes" id="UP000824106">
    <property type="component" value="Unassembled WGS sequence"/>
</dbReference>
<reference evidence="2" key="1">
    <citation type="journal article" date="2021" name="PeerJ">
        <title>Extensive microbial diversity within the chicken gut microbiome revealed by metagenomics and culture.</title>
        <authorList>
            <person name="Gilroy R."/>
            <person name="Ravi A."/>
            <person name="Getino M."/>
            <person name="Pursley I."/>
            <person name="Horton D.L."/>
            <person name="Alikhan N.F."/>
            <person name="Baker D."/>
            <person name="Gharbi K."/>
            <person name="Hall N."/>
            <person name="Watson M."/>
            <person name="Adriaenssens E.M."/>
            <person name="Foster-Nyarko E."/>
            <person name="Jarju S."/>
            <person name="Secka A."/>
            <person name="Antonio M."/>
            <person name="Oren A."/>
            <person name="Chaudhuri R.R."/>
            <person name="La Ragione R."/>
            <person name="Hildebrand F."/>
            <person name="Pallen M.J."/>
        </authorList>
    </citation>
    <scope>NUCLEOTIDE SEQUENCE</scope>
    <source>
        <strain evidence="2">CHK169-4300</strain>
    </source>
</reference>
<comment type="caution">
    <text evidence="2">The sequence shown here is derived from an EMBL/GenBank/DDBJ whole genome shotgun (WGS) entry which is preliminary data.</text>
</comment>
<proteinExistence type="predicted"/>
<evidence type="ECO:0000313" key="3">
    <source>
        <dbReference type="Proteomes" id="UP000824106"/>
    </source>
</evidence>
<gene>
    <name evidence="2" type="ORF">H9808_05915</name>
</gene>
<protein>
    <submittedName>
        <fullName evidence="2">Transposase</fullName>
    </submittedName>
</protein>
<accession>A0A9D2JYG8</accession>
<name>A0A9D2JYG8_9LACT</name>
<dbReference type="Pfam" id="PF13701">
    <property type="entry name" value="DDE_Tnp_1_4"/>
    <property type="match status" value="1"/>
</dbReference>
<dbReference type="AlphaFoldDB" id="A0A9D2JYG8"/>
<feature type="domain" description="Transposase DDE" evidence="1">
    <location>
        <begin position="2"/>
        <end position="91"/>
    </location>
</feature>
<evidence type="ECO:0000259" key="1">
    <source>
        <dbReference type="Pfam" id="PF13701"/>
    </source>
</evidence>
<feature type="non-terminal residue" evidence="2">
    <location>
        <position position="1"/>
    </location>
</feature>
<organism evidence="2 3">
    <name type="scientific">Candidatus Atopostipes pullistercoris</name>
    <dbReference type="NCBI Taxonomy" id="2838467"/>
    <lineage>
        <taxon>Bacteria</taxon>
        <taxon>Bacillati</taxon>
        <taxon>Bacillota</taxon>
        <taxon>Bacilli</taxon>
        <taxon>Lactobacillales</taxon>
        <taxon>Carnobacteriaceae</taxon>
        <taxon>Atopostipes</taxon>
    </lineage>
</organism>
<sequence>GFYLDKTDSPHFLENHARMLVSLLAYNLVNFMKTLCLPAKEAAFQVDSLRLRLFKVAGKLVRSGRKLFLKTSSSHVYQDLFYHLLDKIQQLCW</sequence>
<dbReference type="EMBL" id="DXAZ01000090">
    <property type="protein sequence ID" value="HIZ71287.1"/>
    <property type="molecule type" value="Genomic_DNA"/>
</dbReference>
<dbReference type="InterPro" id="IPR025668">
    <property type="entry name" value="Tnp_DDE_dom"/>
</dbReference>
<reference evidence="2" key="2">
    <citation type="submission" date="2021-04" db="EMBL/GenBank/DDBJ databases">
        <authorList>
            <person name="Gilroy R."/>
        </authorList>
    </citation>
    <scope>NUCLEOTIDE SEQUENCE</scope>
    <source>
        <strain evidence="2">CHK169-4300</strain>
    </source>
</reference>
<evidence type="ECO:0000313" key="2">
    <source>
        <dbReference type="EMBL" id="HIZ71287.1"/>
    </source>
</evidence>